<evidence type="ECO:0000259" key="1">
    <source>
        <dbReference type="PROSITE" id="PS50181"/>
    </source>
</evidence>
<reference evidence="2 3" key="1">
    <citation type="submission" date="2024-01" db="EMBL/GenBank/DDBJ databases">
        <authorList>
            <person name="Waweru B."/>
        </authorList>
    </citation>
    <scope>NUCLEOTIDE SEQUENCE [LARGE SCALE GENOMIC DNA]</scope>
</reference>
<dbReference type="PANTHER" id="PTHR31672">
    <property type="entry name" value="BNACNNG10540D PROTEIN"/>
    <property type="match status" value="1"/>
</dbReference>
<feature type="domain" description="F-box" evidence="1">
    <location>
        <begin position="1"/>
        <end position="46"/>
    </location>
</feature>
<proteinExistence type="predicted"/>
<comment type="caution">
    <text evidence="2">The sequence shown here is derived from an EMBL/GenBank/DDBJ whole genome shotgun (WGS) entry which is preliminary data.</text>
</comment>
<dbReference type="GO" id="GO:0008270">
    <property type="term" value="F:zinc ion binding"/>
    <property type="evidence" value="ECO:0007669"/>
    <property type="project" value="InterPro"/>
</dbReference>
<dbReference type="NCBIfam" id="TIGR01640">
    <property type="entry name" value="F_box_assoc_1"/>
    <property type="match status" value="1"/>
</dbReference>
<sequence>MSSRSILPHNILEEIFLKLPITTLIQCRYVCKSWKNILANPNFAKLHQQLTDVLLCVQEVVDFPRGEYLNLPPLDEEKGLHSHLCGLGFSPKSNRFKAIRITYKKEKHMPGNSQALAEVCTLGTESWRSVGFAPLYDYTSLHFSLLEHKNVFVNESLHWLPKKLYGSSGYLEICAFDFDREQFRTFSAPPHRYLEYLTLDISTFGESQLCMYFQTSDDLAIDVWLMKEYGVAESWTKILVIQDSYEFKLNNFLELKLNNFLKNGNILLMGCDIMLLYNHGKKIFTEVDTHGVTIQNGAIQHKDRYGFGTCFVHKPSFVSLKDMIEVDNSKFRVRVLQYDAKNNVVYCSCKMFDSQGILSCHALRILNVKCITSILVQYVVKRWVEEGKKGIMEYEETSLAPMSSNEMELAWRNA</sequence>
<dbReference type="EMBL" id="CAWUPB010001195">
    <property type="protein sequence ID" value="CAK7355130.1"/>
    <property type="molecule type" value="Genomic_DNA"/>
</dbReference>
<evidence type="ECO:0000313" key="2">
    <source>
        <dbReference type="EMBL" id="CAK7355130.1"/>
    </source>
</evidence>
<name>A0AAV1SQZ3_9ROSI</name>
<keyword evidence="3" id="KW-1185">Reference proteome</keyword>
<dbReference type="InterPro" id="IPR001810">
    <property type="entry name" value="F-box_dom"/>
</dbReference>
<organism evidence="2 3">
    <name type="scientific">Dovyalis caffra</name>
    <dbReference type="NCBI Taxonomy" id="77055"/>
    <lineage>
        <taxon>Eukaryota</taxon>
        <taxon>Viridiplantae</taxon>
        <taxon>Streptophyta</taxon>
        <taxon>Embryophyta</taxon>
        <taxon>Tracheophyta</taxon>
        <taxon>Spermatophyta</taxon>
        <taxon>Magnoliopsida</taxon>
        <taxon>eudicotyledons</taxon>
        <taxon>Gunneridae</taxon>
        <taxon>Pentapetalae</taxon>
        <taxon>rosids</taxon>
        <taxon>fabids</taxon>
        <taxon>Malpighiales</taxon>
        <taxon>Salicaceae</taxon>
        <taxon>Flacourtieae</taxon>
        <taxon>Dovyalis</taxon>
    </lineage>
</organism>
<protein>
    <recommendedName>
        <fullName evidence="1">F-box domain-containing protein</fullName>
    </recommendedName>
</protein>
<dbReference type="AlphaFoldDB" id="A0AAV1SQZ3"/>
<dbReference type="InterPro" id="IPR006527">
    <property type="entry name" value="F-box-assoc_dom_typ1"/>
</dbReference>
<dbReference type="InterPro" id="IPR036047">
    <property type="entry name" value="F-box-like_dom_sf"/>
</dbReference>
<dbReference type="PROSITE" id="PS50181">
    <property type="entry name" value="FBOX"/>
    <property type="match status" value="1"/>
</dbReference>
<gene>
    <name evidence="2" type="ORF">DCAF_LOCUS25511</name>
</gene>
<evidence type="ECO:0000313" key="3">
    <source>
        <dbReference type="Proteomes" id="UP001314170"/>
    </source>
</evidence>
<dbReference type="Pfam" id="PF00646">
    <property type="entry name" value="F-box"/>
    <property type="match status" value="1"/>
</dbReference>
<dbReference type="SMART" id="SM00575">
    <property type="entry name" value="ZnF_PMZ"/>
    <property type="match status" value="1"/>
</dbReference>
<dbReference type="Gene3D" id="1.20.1280.50">
    <property type="match status" value="1"/>
</dbReference>
<dbReference type="SUPFAM" id="SSF81383">
    <property type="entry name" value="F-box domain"/>
    <property type="match status" value="1"/>
</dbReference>
<dbReference type="InterPro" id="IPR050796">
    <property type="entry name" value="SCF_F-box_component"/>
</dbReference>
<dbReference type="Pfam" id="PF07734">
    <property type="entry name" value="FBA_1"/>
    <property type="match status" value="1"/>
</dbReference>
<dbReference type="InterPro" id="IPR017451">
    <property type="entry name" value="F-box-assoc_interact_dom"/>
</dbReference>
<dbReference type="SMART" id="SM00256">
    <property type="entry name" value="FBOX"/>
    <property type="match status" value="1"/>
</dbReference>
<dbReference type="Proteomes" id="UP001314170">
    <property type="component" value="Unassembled WGS sequence"/>
</dbReference>
<dbReference type="InterPro" id="IPR006564">
    <property type="entry name" value="Znf_PMZ"/>
</dbReference>
<dbReference type="CDD" id="cd22157">
    <property type="entry name" value="F-box_AtFBW1-like"/>
    <property type="match status" value="1"/>
</dbReference>
<accession>A0AAV1SQZ3</accession>
<dbReference type="PANTHER" id="PTHR31672:SF13">
    <property type="entry name" value="F-BOX PROTEIN CPR30-LIKE"/>
    <property type="match status" value="1"/>
</dbReference>